<dbReference type="InterPro" id="IPR007528">
    <property type="entry name" value="RINT1_Tip20"/>
</dbReference>
<dbReference type="InterPro" id="IPR042044">
    <property type="entry name" value="EXOC6PINT-1/Sec15/Tip20_C_dom2"/>
</dbReference>
<sequence length="715" mass="82820">MSINNHSLNSFLNTTFQSSKDLDNERLKELLAKKRHHQNQLDQEFKLKKENTQKVLSTILSKANSQQIQLGELHSELAKTKDQLGMLHTQLTGVGNNKPSAILLQQLTAVEQKLTRLNKAKMCIKTLLVASDLRKQAMIHMEEDPEKAIKPYQQLVKFARLFESQCSGSDGLVQDLHERVLLLYEDMKDVLSKNFKACLEELGWPVLIKPPYGLEVRAKLEKFEKQFRNLALLKCPDPEYRDTPTPIVIMLEAINLRFRFHFESSKPTNRLDKPEWYFTHVKTTISTHIPFLVTTIQPLIVDTIGSEYSAKDLFITEFLKNVSRKLKHSIPKLRSRPRWLSHTIHEALDFDKVLQEDYAYNGSSIASIILDDRDSYNAWFIAEKKFAQARYDEIAMDSHAYEPIEEEDEQQQKGYNNIGSKPTRIAVKLINLFNSVTETYKLIPRLEQKLDFFLEIQLSLLNQFQNRLTSALDSFEALNLIRTVPVPGTLPDAVTGVVSSADSGGSLATLKKLCRWWASARTISNAIDEYAVDDHFLELQYQIRNHMETLETAITSKKEKDPRLAFLCIPEPYDKTFLAVTKDGFEQLNKRAEEIMIRVMMKEWASDARNYAISWQLNKQDDNEEGQEELSTELYQPLQTIRLCCNYLVSNLPQADFVSMYRRLSGEIEEWHMRNVVAPNRLDTRELKRLNRDLKGGLWKLGRLWVSKPENYMRK</sequence>
<comment type="caution">
    <text evidence="1">The sequence shown here is derived from an EMBL/GenBank/DDBJ whole genome shotgun (WGS) entry which is preliminary data.</text>
</comment>
<reference evidence="1 2" key="1">
    <citation type="submission" date="2020-12" db="EMBL/GenBank/DDBJ databases">
        <title>Metabolic potential, ecology and presence of endohyphal bacteria is reflected in genomic diversity of Mucoromycotina.</title>
        <authorList>
            <person name="Muszewska A."/>
            <person name="Okrasinska A."/>
            <person name="Steczkiewicz K."/>
            <person name="Drgas O."/>
            <person name="Orlowska M."/>
            <person name="Perlinska-Lenart U."/>
            <person name="Aleksandrzak-Piekarczyk T."/>
            <person name="Szatraj K."/>
            <person name="Zielenkiewicz U."/>
            <person name="Pilsyk S."/>
            <person name="Malc E."/>
            <person name="Mieczkowski P."/>
            <person name="Kruszewska J.S."/>
            <person name="Biernat P."/>
            <person name="Pawlowska J."/>
        </authorList>
    </citation>
    <scope>NUCLEOTIDE SEQUENCE [LARGE SCALE GENOMIC DNA]</scope>
    <source>
        <strain evidence="1 2">CBS 142.35</strain>
    </source>
</reference>
<dbReference type="Gene3D" id="1.20.58.670">
    <property type="entry name" value="Dsl1p vesicle tethering complex, Tip20p subunit, domain D"/>
    <property type="match status" value="1"/>
</dbReference>
<accession>A0A8H7VSZ2</accession>
<evidence type="ECO:0000313" key="2">
    <source>
        <dbReference type="Proteomes" id="UP000646827"/>
    </source>
</evidence>
<dbReference type="GO" id="GO:0070939">
    <property type="term" value="C:Dsl1/NZR complex"/>
    <property type="evidence" value="ECO:0007669"/>
    <property type="project" value="InterPro"/>
</dbReference>
<dbReference type="InterPro" id="IPR042042">
    <property type="entry name" value="Tip20p_domB"/>
</dbReference>
<dbReference type="Pfam" id="PF04437">
    <property type="entry name" value="RINT1_TIP1"/>
    <property type="match status" value="1"/>
</dbReference>
<organism evidence="1 2">
    <name type="scientific">Circinella minor</name>
    <dbReference type="NCBI Taxonomy" id="1195481"/>
    <lineage>
        <taxon>Eukaryota</taxon>
        <taxon>Fungi</taxon>
        <taxon>Fungi incertae sedis</taxon>
        <taxon>Mucoromycota</taxon>
        <taxon>Mucoromycotina</taxon>
        <taxon>Mucoromycetes</taxon>
        <taxon>Mucorales</taxon>
        <taxon>Lichtheimiaceae</taxon>
        <taxon>Circinella</taxon>
    </lineage>
</organism>
<dbReference type="GO" id="GO:0006888">
    <property type="term" value="P:endoplasmic reticulum to Golgi vesicle-mediated transport"/>
    <property type="evidence" value="ECO:0007669"/>
    <property type="project" value="InterPro"/>
</dbReference>
<dbReference type="Gene3D" id="1.20.58.1420">
    <property type="entry name" value="Dsl1p vesicle tethering complex, Tip20p subunit, domain B"/>
    <property type="match status" value="1"/>
</dbReference>
<protein>
    <submittedName>
        <fullName evidence="1">Uncharacterized protein</fullName>
    </submittedName>
</protein>
<evidence type="ECO:0000313" key="1">
    <source>
        <dbReference type="EMBL" id="KAG2227648.1"/>
    </source>
</evidence>
<dbReference type="PANTHER" id="PTHR13520">
    <property type="entry name" value="RAD50-INTERACTING PROTEIN 1 RINT-1"/>
    <property type="match status" value="1"/>
</dbReference>
<keyword evidence="2" id="KW-1185">Reference proteome</keyword>
<dbReference type="AlphaFoldDB" id="A0A8H7VSZ2"/>
<dbReference type="EMBL" id="JAEPRB010000005">
    <property type="protein sequence ID" value="KAG2227648.1"/>
    <property type="molecule type" value="Genomic_DNA"/>
</dbReference>
<dbReference type="Proteomes" id="UP000646827">
    <property type="component" value="Unassembled WGS sequence"/>
</dbReference>
<name>A0A8H7VSZ2_9FUNG</name>
<proteinExistence type="predicted"/>
<dbReference type="GO" id="GO:0060628">
    <property type="term" value="P:regulation of ER to Golgi vesicle-mediated transport"/>
    <property type="evidence" value="ECO:0007669"/>
    <property type="project" value="TreeGrafter"/>
</dbReference>
<dbReference type="PROSITE" id="PS51386">
    <property type="entry name" value="RINT1_TIP20"/>
    <property type="match status" value="1"/>
</dbReference>
<dbReference type="PANTHER" id="PTHR13520:SF0">
    <property type="entry name" value="RAD50-INTERACTING PROTEIN 1"/>
    <property type="match status" value="1"/>
</dbReference>
<gene>
    <name evidence="1" type="ORF">INT45_004689</name>
</gene>
<dbReference type="OrthoDB" id="407410at2759"/>
<dbReference type="GO" id="GO:0006890">
    <property type="term" value="P:retrograde vesicle-mediated transport, Golgi to endoplasmic reticulum"/>
    <property type="evidence" value="ECO:0007669"/>
    <property type="project" value="InterPro"/>
</dbReference>